<evidence type="ECO:0000256" key="2">
    <source>
        <dbReference type="ARBA" id="ARBA00023125"/>
    </source>
</evidence>
<evidence type="ECO:0000259" key="6">
    <source>
        <dbReference type="PROSITE" id="PS50110"/>
    </source>
</evidence>
<dbReference type="Gene3D" id="3.40.50.2300">
    <property type="match status" value="1"/>
</dbReference>
<evidence type="ECO:0000256" key="1">
    <source>
        <dbReference type="ARBA" id="ARBA00023015"/>
    </source>
</evidence>
<dbReference type="SUPFAM" id="SSF52172">
    <property type="entry name" value="CheY-like"/>
    <property type="match status" value="1"/>
</dbReference>
<keyword evidence="2" id="KW-0238">DNA-binding</keyword>
<dbReference type="PROSITE" id="PS01124">
    <property type="entry name" value="HTH_ARAC_FAMILY_2"/>
    <property type="match status" value="1"/>
</dbReference>
<evidence type="ECO:0000313" key="7">
    <source>
        <dbReference type="EMBL" id="TPW41478.1"/>
    </source>
</evidence>
<dbReference type="GO" id="GO:0003700">
    <property type="term" value="F:DNA-binding transcription factor activity"/>
    <property type="evidence" value="ECO:0007669"/>
    <property type="project" value="InterPro"/>
</dbReference>
<gene>
    <name evidence="7" type="ORF">FKM52_14625</name>
</gene>
<proteinExistence type="predicted"/>
<keyword evidence="3" id="KW-0804">Transcription</keyword>
<dbReference type="PANTHER" id="PTHR43280:SF10">
    <property type="entry name" value="REGULATORY PROTEIN POCR"/>
    <property type="match status" value="1"/>
</dbReference>
<comment type="caution">
    <text evidence="7">The sequence shown here is derived from an EMBL/GenBank/DDBJ whole genome shotgun (WGS) entry which is preliminary data.</text>
</comment>
<dbReference type="CDD" id="cd17536">
    <property type="entry name" value="REC_YesN-like"/>
    <property type="match status" value="1"/>
</dbReference>
<dbReference type="AlphaFoldDB" id="A0A506V738"/>
<feature type="domain" description="HTH araC/xylS-type" evidence="5">
    <location>
        <begin position="246"/>
        <end position="344"/>
    </location>
</feature>
<protein>
    <submittedName>
        <fullName evidence="7">Response regulator</fullName>
    </submittedName>
</protein>
<dbReference type="SMART" id="SM00342">
    <property type="entry name" value="HTH_ARAC"/>
    <property type="match status" value="1"/>
</dbReference>
<dbReference type="InterPro" id="IPR011006">
    <property type="entry name" value="CheY-like_superfamily"/>
</dbReference>
<keyword evidence="1" id="KW-0805">Transcription regulation</keyword>
<dbReference type="GO" id="GO:0000160">
    <property type="term" value="P:phosphorelay signal transduction system"/>
    <property type="evidence" value="ECO:0007669"/>
    <property type="project" value="InterPro"/>
</dbReference>
<feature type="domain" description="Response regulatory" evidence="6">
    <location>
        <begin position="3"/>
        <end position="120"/>
    </location>
</feature>
<dbReference type="Pfam" id="PF00072">
    <property type="entry name" value="Response_reg"/>
    <property type="match status" value="1"/>
</dbReference>
<keyword evidence="8" id="KW-1185">Reference proteome</keyword>
<organism evidence="7 8">
    <name type="scientific">Mixta tenebrionis</name>
    <dbReference type="NCBI Taxonomy" id="2562439"/>
    <lineage>
        <taxon>Bacteria</taxon>
        <taxon>Pseudomonadati</taxon>
        <taxon>Pseudomonadota</taxon>
        <taxon>Gammaproteobacteria</taxon>
        <taxon>Enterobacterales</taxon>
        <taxon>Erwiniaceae</taxon>
        <taxon>Mixta</taxon>
    </lineage>
</organism>
<sequence length="350" mass="39571">MYNIVIVEDEHIELESLKRIISQCVENAVIHEATTGRKAIQLIEQLSQIDMMFVDINIPLPNGNQVIEYLKQKNQDTRVIVTTANDDFDIVRNMLSLKVEDYLLKPVKQSILRETIGKALQVDEAAAAAARQLRQRVNDLLNRCDLPGWHDFLFATLNAACAERELGRNGAKAVIDVLQLTQQHLASLGDKYIDCRAKIAAVIQHIRQQELSSTSYWQVMCWLLTLSEAIFDVAFRNASAGMDFVARAQFHIEKNIISSLTLDDIAAKAFVSPCYLSRAFKKTTGTGFSSYITHRKISMAKSLLQFSDLKVNTIALELSWHDANYFCRIFKKETGIAPSDYRRIVSAEAR</sequence>
<dbReference type="InterPro" id="IPR001789">
    <property type="entry name" value="Sig_transdc_resp-reg_receiver"/>
</dbReference>
<dbReference type="SUPFAM" id="SSF46689">
    <property type="entry name" value="Homeodomain-like"/>
    <property type="match status" value="2"/>
</dbReference>
<dbReference type="RefSeq" id="WP_141176910.1">
    <property type="nucleotide sequence ID" value="NZ_JBHUFX010000005.1"/>
</dbReference>
<evidence type="ECO:0000256" key="3">
    <source>
        <dbReference type="ARBA" id="ARBA00023163"/>
    </source>
</evidence>
<dbReference type="Gene3D" id="1.10.10.60">
    <property type="entry name" value="Homeodomain-like"/>
    <property type="match status" value="2"/>
</dbReference>
<dbReference type="EMBL" id="VHQI01000008">
    <property type="protein sequence ID" value="TPW41478.1"/>
    <property type="molecule type" value="Genomic_DNA"/>
</dbReference>
<dbReference type="Pfam" id="PF12833">
    <property type="entry name" value="HTH_18"/>
    <property type="match status" value="1"/>
</dbReference>
<dbReference type="SMART" id="SM00448">
    <property type="entry name" value="REC"/>
    <property type="match status" value="1"/>
</dbReference>
<dbReference type="PROSITE" id="PS50110">
    <property type="entry name" value="RESPONSE_REGULATORY"/>
    <property type="match status" value="1"/>
</dbReference>
<evidence type="ECO:0000313" key="8">
    <source>
        <dbReference type="Proteomes" id="UP000319523"/>
    </source>
</evidence>
<accession>A0A506V738</accession>
<dbReference type="InterPro" id="IPR018060">
    <property type="entry name" value="HTH_AraC"/>
</dbReference>
<dbReference type="InterPro" id="IPR009057">
    <property type="entry name" value="Homeodomain-like_sf"/>
</dbReference>
<dbReference type="OrthoDB" id="9803764at2"/>
<name>A0A506V738_9GAMM</name>
<reference evidence="7 8" key="1">
    <citation type="submission" date="2019-06" db="EMBL/GenBank/DDBJ databases">
        <authorList>
            <person name="Yang Y."/>
        </authorList>
    </citation>
    <scope>NUCLEOTIDE SEQUENCE [LARGE SCALE GENOMIC DNA]</scope>
    <source>
        <strain evidence="7 8">BIT-26</strain>
    </source>
</reference>
<dbReference type="PANTHER" id="PTHR43280">
    <property type="entry name" value="ARAC-FAMILY TRANSCRIPTIONAL REGULATOR"/>
    <property type="match status" value="1"/>
</dbReference>
<evidence type="ECO:0000256" key="4">
    <source>
        <dbReference type="PROSITE-ProRule" id="PRU00169"/>
    </source>
</evidence>
<feature type="modified residue" description="4-aspartylphosphate" evidence="4">
    <location>
        <position position="55"/>
    </location>
</feature>
<keyword evidence="4" id="KW-0597">Phosphoprotein</keyword>
<evidence type="ECO:0000259" key="5">
    <source>
        <dbReference type="PROSITE" id="PS01124"/>
    </source>
</evidence>
<dbReference type="GO" id="GO:0043565">
    <property type="term" value="F:sequence-specific DNA binding"/>
    <property type="evidence" value="ECO:0007669"/>
    <property type="project" value="InterPro"/>
</dbReference>
<dbReference type="Proteomes" id="UP000319523">
    <property type="component" value="Unassembled WGS sequence"/>
</dbReference>